<sequence>MSEAIGAADANRKGGSEVEDAACQRPPAGPPRLMARKPSERT</sequence>
<keyword evidence="3" id="KW-1185">Reference proteome</keyword>
<name>A0A0M4M870_9SPHN</name>
<gene>
    <name evidence="2" type="ORF">AMC99_01493</name>
</gene>
<accession>A0A0M4M870</accession>
<dbReference type="AlphaFoldDB" id="A0A0M4M870"/>
<evidence type="ECO:0000256" key="1">
    <source>
        <dbReference type="SAM" id="MobiDB-lite"/>
    </source>
</evidence>
<dbReference type="PATRIC" id="fig|361183.4.peg.1465"/>
<dbReference type="EMBL" id="CP012669">
    <property type="protein sequence ID" value="ALE16785.1"/>
    <property type="molecule type" value="Genomic_DNA"/>
</dbReference>
<feature type="region of interest" description="Disordered" evidence="1">
    <location>
        <begin position="1"/>
        <end position="42"/>
    </location>
</feature>
<dbReference type="KEGG" id="aep:AMC99_01493"/>
<dbReference type="Proteomes" id="UP000057938">
    <property type="component" value="Chromosome"/>
</dbReference>
<evidence type="ECO:0000313" key="3">
    <source>
        <dbReference type="Proteomes" id="UP000057938"/>
    </source>
</evidence>
<protein>
    <submittedName>
        <fullName evidence="2">Uncharacterized protein</fullName>
    </submittedName>
</protein>
<reference evidence="2 3" key="1">
    <citation type="submission" date="2015-09" db="EMBL/GenBank/DDBJ databases">
        <title>Complete genome sequence of a benzo[a]pyrene-degrading bacterium Altererythrobacter epoxidivorans CGMCC 1.7731T.</title>
        <authorList>
            <person name="Li Z."/>
            <person name="Cheng H."/>
            <person name="Huo Y."/>
            <person name="Xu X."/>
        </authorList>
    </citation>
    <scope>NUCLEOTIDE SEQUENCE [LARGE SCALE GENOMIC DNA]</scope>
    <source>
        <strain evidence="2 3">CGMCC 1.7731</strain>
    </source>
</reference>
<organism evidence="2 3">
    <name type="scientific">Altererythrobacter epoxidivorans</name>
    <dbReference type="NCBI Taxonomy" id="361183"/>
    <lineage>
        <taxon>Bacteria</taxon>
        <taxon>Pseudomonadati</taxon>
        <taxon>Pseudomonadota</taxon>
        <taxon>Alphaproteobacteria</taxon>
        <taxon>Sphingomonadales</taxon>
        <taxon>Erythrobacteraceae</taxon>
        <taxon>Altererythrobacter</taxon>
    </lineage>
</organism>
<proteinExistence type="predicted"/>
<evidence type="ECO:0000313" key="2">
    <source>
        <dbReference type="EMBL" id="ALE16785.1"/>
    </source>
</evidence>